<comment type="subunit">
    <text evidence="9">Interacts with the MHF histone-fold complex to form the FANCM-MHF complex.</text>
</comment>
<evidence type="ECO:0000256" key="2">
    <source>
        <dbReference type="ARBA" id="ARBA00009889"/>
    </source>
</evidence>
<feature type="compositionally biased region" description="Acidic residues" evidence="10">
    <location>
        <begin position="823"/>
        <end position="836"/>
    </location>
</feature>
<keyword evidence="3" id="KW-0547">Nucleotide-binding</keyword>
<dbReference type="Pfam" id="PF00271">
    <property type="entry name" value="Helicase_C"/>
    <property type="match status" value="1"/>
</dbReference>
<evidence type="ECO:0000256" key="10">
    <source>
        <dbReference type="SAM" id="MobiDB-lite"/>
    </source>
</evidence>
<dbReference type="OrthoDB" id="164902at2759"/>
<comment type="function">
    <text evidence="9">ATP-dependent DNA helicase involved in DNA damage repair by homologous recombination and in genome maintenance. Capable of unwinding D-loops. Plays a role in limiting crossover recombinants during mitotic DNA double-strand break (DSB) repair. Component of a FANCM-MHF complex which promotes gene conversion at blocked replication forks, probably by reversal of the stalled fork.</text>
</comment>
<protein>
    <recommendedName>
        <fullName evidence="9">ATP-dependent DNA helicase</fullName>
        <ecNumber evidence="9">3.6.4.12</ecNumber>
    </recommendedName>
</protein>
<evidence type="ECO:0000256" key="8">
    <source>
        <dbReference type="ARBA" id="ARBA00047995"/>
    </source>
</evidence>
<feature type="region of interest" description="Disordered" evidence="10">
    <location>
        <begin position="1141"/>
        <end position="1333"/>
    </location>
</feature>
<dbReference type="PROSITE" id="PS51194">
    <property type="entry name" value="HELICASE_CTER"/>
    <property type="match status" value="1"/>
</dbReference>
<feature type="compositionally biased region" description="Basic and acidic residues" evidence="10">
    <location>
        <begin position="1363"/>
        <end position="1377"/>
    </location>
</feature>
<dbReference type="GO" id="GO:0036297">
    <property type="term" value="P:interstrand cross-link repair"/>
    <property type="evidence" value="ECO:0007669"/>
    <property type="project" value="TreeGrafter"/>
</dbReference>
<evidence type="ECO:0000256" key="5">
    <source>
        <dbReference type="ARBA" id="ARBA00022806"/>
    </source>
</evidence>
<keyword evidence="14" id="KW-1185">Reference proteome</keyword>
<keyword evidence="5" id="KW-0347">Helicase</keyword>
<dbReference type="GO" id="GO:0016787">
    <property type="term" value="F:hydrolase activity"/>
    <property type="evidence" value="ECO:0007669"/>
    <property type="project" value="UniProtKB-KW"/>
</dbReference>
<dbReference type="InterPro" id="IPR027417">
    <property type="entry name" value="P-loop_NTPase"/>
</dbReference>
<gene>
    <name evidence="13" type="ORF">D9758_002380</name>
</gene>
<feature type="compositionally biased region" description="Basic and acidic residues" evidence="10">
    <location>
        <begin position="995"/>
        <end position="1008"/>
    </location>
</feature>
<evidence type="ECO:0000256" key="7">
    <source>
        <dbReference type="ARBA" id="ARBA00023242"/>
    </source>
</evidence>
<feature type="region of interest" description="Disordered" evidence="10">
    <location>
        <begin position="810"/>
        <end position="1127"/>
    </location>
</feature>
<feature type="compositionally biased region" description="Polar residues" evidence="10">
    <location>
        <begin position="947"/>
        <end position="977"/>
    </location>
</feature>
<dbReference type="InterPro" id="IPR001650">
    <property type="entry name" value="Helicase_C-like"/>
</dbReference>
<feature type="compositionally biased region" description="Acidic residues" evidence="10">
    <location>
        <begin position="1399"/>
        <end position="1409"/>
    </location>
</feature>
<feature type="region of interest" description="Disordered" evidence="10">
    <location>
        <begin position="762"/>
        <end position="795"/>
    </location>
</feature>
<feature type="compositionally biased region" description="Acidic residues" evidence="10">
    <location>
        <begin position="1019"/>
        <end position="1029"/>
    </location>
</feature>
<dbReference type="GO" id="GO:0005524">
    <property type="term" value="F:ATP binding"/>
    <property type="evidence" value="ECO:0007669"/>
    <property type="project" value="UniProtKB-UniRule"/>
</dbReference>
<accession>A0A8H5LT31</accession>
<feature type="region of interest" description="Disordered" evidence="10">
    <location>
        <begin position="1346"/>
        <end position="1409"/>
    </location>
</feature>
<evidence type="ECO:0000259" key="11">
    <source>
        <dbReference type="PROSITE" id="PS51192"/>
    </source>
</evidence>
<dbReference type="GO" id="GO:0045003">
    <property type="term" value="P:double-strand break repair via synthesis-dependent strand annealing"/>
    <property type="evidence" value="ECO:0007669"/>
    <property type="project" value="TreeGrafter"/>
</dbReference>
<dbReference type="GO" id="GO:0005634">
    <property type="term" value="C:nucleus"/>
    <property type="evidence" value="ECO:0007669"/>
    <property type="project" value="UniProtKB-SubCell"/>
</dbReference>
<dbReference type="PANTHER" id="PTHR14025:SF20">
    <property type="entry name" value="FANCONI ANEMIA GROUP M PROTEIN"/>
    <property type="match status" value="1"/>
</dbReference>
<keyword evidence="7" id="KW-0539">Nucleus</keyword>
<sequence>MSSDGYFEDDITMDDAMFEALDAIEAAHNSPQKASSSKLPQPPLPGKSTLSAGDSFYDIDDDFDDDDIQILDQMEQYYQKNPNAPAITRTSSKGLVQTTLFGDVLRPETSAGPSKSHRPLPRQPSGQQSQKLKKWDHTAFAKSGMRLGNKGKQKAKNNEEDEDEEPVEFEHGVRSDLTQLTLTHSVVASAFHRPPPPMKIKPDLLEAKHWIYPLNNPKRDYQFNIVRHCLFENTIVALPTGMGKTFVAGVIMLNFYRWFPDGNIVFLAPTKPLVNQQVEACHKSCGIPGSDAIVLTGDITRTTRTRFWQEKRVFYMTPQTFRNDLVSGNCDPLDIVLLVLDEAHHASGDHAYNQIVRFMMAKNPHFRVLALTATPGGNPDTVQNMVDGLHISRIEIRDDESLDLRAYIHEKRLERHIIPMSAEVNAIRDKIVKVMESLFQPIKRLYGYPVDLKSKHFYFFQARQRDLKVDEKYAYPYLVKLSSLARIMGYLIEGTIQMCYSAVQDLAREPDSENSKKSKEKKPLRSDPLFQNLVVELEEQKRRGFTTHPKMEKMKDILITYFGARMSDSGTGDGDVDDGAQESRTEPVSKAMVFVTNRQVVDEIIEELETHKPLIKASRFVGQGTDKQGKKGLAQKEQLDIIRRFKEGDFNVLVATSIGEEGLDIGEVDLIVCYDVQKTPIRMLQRLGRTGRKRDGTVHLLLAEGREEQNMDKAKASHKEVQKTIVRGDHLELYADVERLLPDNIQPQCLEKVMEIQEYVQEEGKKRTTKEDGGSKRAPKRKRNDDIGRNIPMGASTGFVTVSQLLVKGGAKKRKPSKPITAEEFDQAGEDDEVDAYLEAGLDGPPLKKSKSASAATKSKSKSSSSKGNALRKSKTLNPKQSNKKEKEKSDLYEFTSSQFAAKGVDDDDDRDIERGLLRSPRKAMRVEVDDDDEDALDVTNRGFLLSPNQMSSHVSPIASPSPSRNASGSLPRSSGSIRAVVGDAIDISDSEDDVPPKRDEFPKKRSDPANTSNIAWLLEDDDDNDNDNSLEIVDSSPLVSRNKKVSRDSSVEIVDSPVRPKAPRDDDYLDDVNLSSPLFKTKKAGKKLSDPGSPTDADLSVEFLEGPSGMPVKNSQRTMLPPPLPARLASFTTASSLMRKDVDGMDSPPRHAHANTDDHLKDVDFSSPLFLTTKARKNRRDLADADRSVEFVEGPSRSQRDMPPPLLPARFMSASDLMPVEDEAPEPSFMVRAPGKKRARVPTTASDDVDSPAISRPRRLHKRGERGSPTAHRAKKTKLPAKNNPLYDVEAVHSGDEVSEGSSDAEDDVETESDRRFVEELPETQVSPSYDQTQAYRRSLFTQAPGAPVFANGPIRNPRGAYRIDSRLSNRRREDVSSSPPQDSDDLPDEYAFGSFVVDDDADISYEA</sequence>
<dbReference type="Proteomes" id="UP000559256">
    <property type="component" value="Unassembled WGS sequence"/>
</dbReference>
<feature type="compositionally biased region" description="Acidic residues" evidence="10">
    <location>
        <begin position="1298"/>
        <end position="1312"/>
    </location>
</feature>
<name>A0A8H5LT31_9AGAR</name>
<dbReference type="SMART" id="SM00490">
    <property type="entry name" value="HELICc"/>
    <property type="match status" value="1"/>
</dbReference>
<dbReference type="InterPro" id="IPR044749">
    <property type="entry name" value="FANCM_DEXDc"/>
</dbReference>
<organism evidence="13 14">
    <name type="scientific">Tetrapyrgos nigripes</name>
    <dbReference type="NCBI Taxonomy" id="182062"/>
    <lineage>
        <taxon>Eukaryota</taxon>
        <taxon>Fungi</taxon>
        <taxon>Dikarya</taxon>
        <taxon>Basidiomycota</taxon>
        <taxon>Agaricomycotina</taxon>
        <taxon>Agaricomycetes</taxon>
        <taxon>Agaricomycetidae</taxon>
        <taxon>Agaricales</taxon>
        <taxon>Marasmiineae</taxon>
        <taxon>Marasmiaceae</taxon>
        <taxon>Tetrapyrgos</taxon>
    </lineage>
</organism>
<dbReference type="InterPro" id="IPR014001">
    <property type="entry name" value="Helicase_ATP-bd"/>
</dbReference>
<feature type="compositionally biased region" description="Basic and acidic residues" evidence="10">
    <location>
        <begin position="1155"/>
        <end position="1165"/>
    </location>
</feature>
<feature type="compositionally biased region" description="Polar residues" evidence="10">
    <location>
        <begin position="29"/>
        <end position="39"/>
    </location>
</feature>
<evidence type="ECO:0000259" key="12">
    <source>
        <dbReference type="PROSITE" id="PS51194"/>
    </source>
</evidence>
<comment type="catalytic activity">
    <reaction evidence="8 9">
        <text>ATP + H2O = ADP + phosphate + H(+)</text>
        <dbReference type="Rhea" id="RHEA:13065"/>
        <dbReference type="ChEBI" id="CHEBI:15377"/>
        <dbReference type="ChEBI" id="CHEBI:15378"/>
        <dbReference type="ChEBI" id="CHEBI:30616"/>
        <dbReference type="ChEBI" id="CHEBI:43474"/>
        <dbReference type="ChEBI" id="CHEBI:456216"/>
        <dbReference type="EC" id="3.6.4.12"/>
    </reaction>
</comment>
<dbReference type="CDD" id="cd18033">
    <property type="entry name" value="DEXDc_FANCM"/>
    <property type="match status" value="1"/>
</dbReference>
<evidence type="ECO:0000313" key="14">
    <source>
        <dbReference type="Proteomes" id="UP000559256"/>
    </source>
</evidence>
<comment type="caution">
    <text evidence="13">The sequence shown here is derived from an EMBL/GenBank/DDBJ whole genome shotgun (WGS) entry which is preliminary data.</text>
</comment>
<evidence type="ECO:0000256" key="6">
    <source>
        <dbReference type="ARBA" id="ARBA00022840"/>
    </source>
</evidence>
<dbReference type="PANTHER" id="PTHR14025">
    <property type="entry name" value="FANCONI ANEMIA GROUP M FANCM FAMILY MEMBER"/>
    <property type="match status" value="1"/>
</dbReference>
<keyword evidence="6" id="KW-0067">ATP-binding</keyword>
<comment type="similarity">
    <text evidence="2 9">Belongs to the DEAD box helicase family. DEAH subfamily. FANCM sub-subfamily.</text>
</comment>
<feature type="domain" description="Helicase ATP-binding" evidence="11">
    <location>
        <begin position="225"/>
        <end position="393"/>
    </location>
</feature>
<dbReference type="Gene3D" id="3.40.50.300">
    <property type="entry name" value="P-loop containing nucleotide triphosphate hydrolases"/>
    <property type="match status" value="2"/>
</dbReference>
<dbReference type="GO" id="GO:0000400">
    <property type="term" value="F:four-way junction DNA binding"/>
    <property type="evidence" value="ECO:0007669"/>
    <property type="project" value="TreeGrafter"/>
</dbReference>
<dbReference type="SUPFAM" id="SSF52540">
    <property type="entry name" value="P-loop containing nucleoside triphosphate hydrolases"/>
    <property type="match status" value="1"/>
</dbReference>
<dbReference type="PROSITE" id="PS51192">
    <property type="entry name" value="HELICASE_ATP_BIND_1"/>
    <property type="match status" value="1"/>
</dbReference>
<evidence type="ECO:0000256" key="1">
    <source>
        <dbReference type="ARBA" id="ARBA00004123"/>
    </source>
</evidence>
<dbReference type="InterPro" id="IPR006935">
    <property type="entry name" value="Helicase/UvrB_N"/>
</dbReference>
<dbReference type="GO" id="GO:0009378">
    <property type="term" value="F:four-way junction helicase activity"/>
    <property type="evidence" value="ECO:0007669"/>
    <property type="project" value="TreeGrafter"/>
</dbReference>
<evidence type="ECO:0000256" key="3">
    <source>
        <dbReference type="ARBA" id="ARBA00022741"/>
    </source>
</evidence>
<dbReference type="SMART" id="SM00487">
    <property type="entry name" value="DEXDc"/>
    <property type="match status" value="1"/>
</dbReference>
<feature type="region of interest" description="Disordered" evidence="10">
    <location>
        <begin position="105"/>
        <end position="169"/>
    </location>
</feature>
<feature type="domain" description="Helicase C-terminal" evidence="12">
    <location>
        <begin position="575"/>
        <end position="741"/>
    </location>
</feature>
<dbReference type="GO" id="GO:0043138">
    <property type="term" value="F:3'-5' DNA helicase activity"/>
    <property type="evidence" value="ECO:0007669"/>
    <property type="project" value="TreeGrafter"/>
</dbReference>
<evidence type="ECO:0000256" key="4">
    <source>
        <dbReference type="ARBA" id="ARBA00022801"/>
    </source>
</evidence>
<dbReference type="FunFam" id="3.40.50.300:FF:000861">
    <property type="entry name" value="Fanconi anemia, complementation group M"/>
    <property type="match status" value="1"/>
</dbReference>
<proteinExistence type="inferred from homology"/>
<feature type="compositionally biased region" description="Basic and acidic residues" evidence="10">
    <location>
        <begin position="762"/>
        <end position="775"/>
    </location>
</feature>
<feature type="region of interest" description="Disordered" evidence="10">
    <location>
        <begin position="24"/>
        <end position="63"/>
    </location>
</feature>
<dbReference type="EC" id="3.6.4.12" evidence="9"/>
<comment type="subcellular location">
    <subcellularLocation>
        <location evidence="1 9">Nucleus</location>
    </subcellularLocation>
</comment>
<keyword evidence="4" id="KW-0378">Hydrolase</keyword>
<feature type="compositionally biased region" description="Basic and acidic residues" evidence="10">
    <location>
        <begin position="883"/>
        <end position="892"/>
    </location>
</feature>
<dbReference type="Pfam" id="PF04851">
    <property type="entry name" value="ResIII"/>
    <property type="match status" value="1"/>
</dbReference>
<reference evidence="13 14" key="1">
    <citation type="journal article" date="2020" name="ISME J.">
        <title>Uncovering the hidden diversity of litter-decomposition mechanisms in mushroom-forming fungi.</title>
        <authorList>
            <person name="Floudas D."/>
            <person name="Bentzer J."/>
            <person name="Ahren D."/>
            <person name="Johansson T."/>
            <person name="Persson P."/>
            <person name="Tunlid A."/>
        </authorList>
    </citation>
    <scope>NUCLEOTIDE SEQUENCE [LARGE SCALE GENOMIC DNA]</scope>
    <source>
        <strain evidence="13 14">CBS 291.85</strain>
    </source>
</reference>
<evidence type="ECO:0000256" key="9">
    <source>
        <dbReference type="RuleBase" id="RU367027"/>
    </source>
</evidence>
<evidence type="ECO:0000313" key="13">
    <source>
        <dbReference type="EMBL" id="KAF5368364.1"/>
    </source>
</evidence>
<dbReference type="EMBL" id="JAACJM010000015">
    <property type="protein sequence ID" value="KAF5368364.1"/>
    <property type="molecule type" value="Genomic_DNA"/>
</dbReference>
<feature type="compositionally biased region" description="Low complexity" evidence="10">
    <location>
        <begin position="852"/>
        <end position="867"/>
    </location>
</feature>
<feature type="compositionally biased region" description="Basic and acidic residues" evidence="10">
    <location>
        <begin position="1181"/>
        <end position="1191"/>
    </location>
</feature>